<evidence type="ECO:0000313" key="2">
    <source>
        <dbReference type="EMBL" id="MBI2052472.1"/>
    </source>
</evidence>
<keyword evidence="1" id="KW-0472">Membrane</keyword>
<name>A0A9D6HPT7_9BACT</name>
<reference evidence="2" key="1">
    <citation type="submission" date="2020-07" db="EMBL/GenBank/DDBJ databases">
        <title>Huge and variable diversity of episymbiotic CPR bacteria and DPANN archaea in groundwater ecosystems.</title>
        <authorList>
            <person name="He C.Y."/>
            <person name="Keren R."/>
            <person name="Whittaker M."/>
            <person name="Farag I.F."/>
            <person name="Doudna J."/>
            <person name="Cate J.H.D."/>
            <person name="Banfield J.F."/>
        </authorList>
    </citation>
    <scope>NUCLEOTIDE SEQUENCE</scope>
    <source>
        <strain evidence="2">NC_groundwater_191_Ag_S-0.1um_45_8</strain>
    </source>
</reference>
<keyword evidence="1" id="KW-0812">Transmembrane</keyword>
<protein>
    <submittedName>
        <fullName evidence="2">Uncharacterized protein</fullName>
    </submittedName>
</protein>
<accession>A0A9D6HPT7</accession>
<keyword evidence="1" id="KW-1133">Transmembrane helix</keyword>
<sequence length="169" mass="18744">MKDDLKNRCLCGFLVPKNVLLTFILLFAILNTVPFTHNFSRKEAEMELVAKRVEEICQLVCEAISSAGKGSFSGMKFFGVIRPRRAGPLGPLGLRRQAWIGHLLEVTGISEVEINAFREGLSPEMKARITAAGQEYRAKMSAFWKSETARLTAETAQIKAERAAAAKEK</sequence>
<comment type="caution">
    <text evidence="2">The sequence shown here is derived from an EMBL/GenBank/DDBJ whole genome shotgun (WGS) entry which is preliminary data.</text>
</comment>
<dbReference type="EMBL" id="JACOYY010000064">
    <property type="protein sequence ID" value="MBI2052472.1"/>
    <property type="molecule type" value="Genomic_DNA"/>
</dbReference>
<proteinExistence type="predicted"/>
<feature type="transmembrane region" description="Helical" evidence="1">
    <location>
        <begin position="20"/>
        <end position="39"/>
    </location>
</feature>
<dbReference type="Proteomes" id="UP000786662">
    <property type="component" value="Unassembled WGS sequence"/>
</dbReference>
<evidence type="ECO:0000313" key="3">
    <source>
        <dbReference type="Proteomes" id="UP000786662"/>
    </source>
</evidence>
<gene>
    <name evidence="2" type="ORF">HYT38_02210</name>
</gene>
<dbReference type="AlphaFoldDB" id="A0A9D6HPT7"/>
<organism evidence="2 3">
    <name type="scientific">Candidatus Sungiibacteriota bacterium</name>
    <dbReference type="NCBI Taxonomy" id="2750080"/>
    <lineage>
        <taxon>Bacteria</taxon>
        <taxon>Candidatus Sungiibacteriota</taxon>
    </lineage>
</organism>
<evidence type="ECO:0000256" key="1">
    <source>
        <dbReference type="SAM" id="Phobius"/>
    </source>
</evidence>